<sequence>MLLAELEVWHSRPVTPTRRISLGNIILPVEPTPGFGGLLLGAVVAAHLGDVDDDLVADVHRLLGQVAEGQRVVQPRLRHRYQVDRHGLGVSRHRMQGEGENVHFSFDTNGSGLVQILGAIYAIERLDLAARRALVPVMHKAMRWRGPVGPSFISHLAGTSTASLAAMADPRAWAFELFGFPLGTTTVTKKEVMARYRDQLRVVHPDHGGDELDAGKAIIDLGEARRILLA</sequence>
<reference evidence="1" key="1">
    <citation type="submission" date="2020-05" db="EMBL/GenBank/DDBJ databases">
        <authorList>
            <person name="Chiriac C."/>
            <person name="Salcher M."/>
            <person name="Ghai R."/>
            <person name="Kavagutti S V."/>
        </authorList>
    </citation>
    <scope>NUCLEOTIDE SEQUENCE</scope>
</reference>
<evidence type="ECO:0000313" key="1">
    <source>
        <dbReference type="EMBL" id="CAB4884166.1"/>
    </source>
</evidence>
<organism evidence="1">
    <name type="scientific">freshwater metagenome</name>
    <dbReference type="NCBI Taxonomy" id="449393"/>
    <lineage>
        <taxon>unclassified sequences</taxon>
        <taxon>metagenomes</taxon>
        <taxon>ecological metagenomes</taxon>
    </lineage>
</organism>
<proteinExistence type="predicted"/>
<dbReference type="AlphaFoldDB" id="A0A6J7EM70"/>
<dbReference type="InterPro" id="IPR036869">
    <property type="entry name" value="J_dom_sf"/>
</dbReference>
<dbReference type="InterPro" id="IPR001623">
    <property type="entry name" value="DnaJ_domain"/>
</dbReference>
<dbReference type="SUPFAM" id="SSF46565">
    <property type="entry name" value="Chaperone J-domain"/>
    <property type="match status" value="1"/>
</dbReference>
<dbReference type="CDD" id="cd06257">
    <property type="entry name" value="DnaJ"/>
    <property type="match status" value="1"/>
</dbReference>
<accession>A0A6J7EM70</accession>
<protein>
    <submittedName>
        <fullName evidence="1">Unannotated protein</fullName>
    </submittedName>
</protein>
<gene>
    <name evidence="1" type="ORF">UFOPK3376_01897</name>
</gene>
<name>A0A6J7EM70_9ZZZZ</name>
<dbReference type="EMBL" id="CAFBLP010000049">
    <property type="protein sequence ID" value="CAB4884166.1"/>
    <property type="molecule type" value="Genomic_DNA"/>
</dbReference>